<dbReference type="Proteomes" id="UP000199109">
    <property type="component" value="Unassembled WGS sequence"/>
</dbReference>
<name>A0A1G6Y5B3_9FLAO</name>
<protein>
    <submittedName>
        <fullName evidence="1">Uncharacterized protein</fullName>
    </submittedName>
</protein>
<dbReference type="AlphaFoldDB" id="A0A1G6Y5B3"/>
<dbReference type="EMBL" id="FNAO01000002">
    <property type="protein sequence ID" value="SDD85472.1"/>
    <property type="molecule type" value="Genomic_DNA"/>
</dbReference>
<proteinExistence type="predicted"/>
<evidence type="ECO:0000313" key="2">
    <source>
        <dbReference type="Proteomes" id="UP000199109"/>
    </source>
</evidence>
<keyword evidence="2" id="KW-1185">Reference proteome</keyword>
<accession>A0A1G6Y5B3</accession>
<evidence type="ECO:0000313" key="1">
    <source>
        <dbReference type="EMBL" id="SDD85472.1"/>
    </source>
</evidence>
<organism evidence="1 2">
    <name type="scientific">Pricia antarctica</name>
    <dbReference type="NCBI Taxonomy" id="641691"/>
    <lineage>
        <taxon>Bacteria</taxon>
        <taxon>Pseudomonadati</taxon>
        <taxon>Bacteroidota</taxon>
        <taxon>Flavobacteriia</taxon>
        <taxon>Flavobacteriales</taxon>
        <taxon>Flavobacteriaceae</taxon>
        <taxon>Pricia</taxon>
    </lineage>
</organism>
<dbReference type="STRING" id="641691.SAMN05421636_102118"/>
<reference evidence="1 2" key="1">
    <citation type="submission" date="2016-10" db="EMBL/GenBank/DDBJ databases">
        <authorList>
            <person name="de Groot N.N."/>
        </authorList>
    </citation>
    <scope>NUCLEOTIDE SEQUENCE [LARGE SCALE GENOMIC DNA]</scope>
    <source>
        <strain evidence="1 2">DSM 23421</strain>
    </source>
</reference>
<gene>
    <name evidence="1" type="ORF">SAMN05421636_102118</name>
</gene>
<sequence>MILLNWATPPELSFHWIRMDTLLGVNLRKIYAFDELG</sequence>